<evidence type="ECO:0000313" key="4">
    <source>
        <dbReference type="Proteomes" id="UP001272242"/>
    </source>
</evidence>
<dbReference type="NCBIfam" id="NF033592">
    <property type="entry name" value="transpos_IS4_1"/>
    <property type="match status" value="1"/>
</dbReference>
<organism evidence="3 4">
    <name type="scientific">Gemmata algarum</name>
    <dbReference type="NCBI Taxonomy" id="2975278"/>
    <lineage>
        <taxon>Bacteria</taxon>
        <taxon>Pseudomonadati</taxon>
        <taxon>Planctomycetota</taxon>
        <taxon>Planctomycetia</taxon>
        <taxon>Gemmatales</taxon>
        <taxon>Gemmataceae</taxon>
        <taxon>Gemmata</taxon>
    </lineage>
</organism>
<accession>A0ABU5EVT3</accession>
<keyword evidence="4" id="KW-1185">Reference proteome</keyword>
<evidence type="ECO:0000259" key="2">
    <source>
        <dbReference type="Pfam" id="PF01609"/>
    </source>
</evidence>
<dbReference type="SUPFAM" id="SSF53098">
    <property type="entry name" value="Ribonuclease H-like"/>
    <property type="match status" value="1"/>
</dbReference>
<reference evidence="4" key="1">
    <citation type="journal article" date="2023" name="Mar. Drugs">
        <title>Gemmata algarum, a Novel Planctomycete Isolated from an Algal Mat, Displays Antimicrobial Activity.</title>
        <authorList>
            <person name="Kumar G."/>
            <person name="Kallscheuer N."/>
            <person name="Kashif M."/>
            <person name="Ahamad S."/>
            <person name="Jagadeeshwari U."/>
            <person name="Pannikurungottu S."/>
            <person name="Haufschild T."/>
            <person name="Kabuu M."/>
            <person name="Sasikala C."/>
            <person name="Jogler C."/>
            <person name="Ramana C."/>
        </authorList>
    </citation>
    <scope>NUCLEOTIDE SEQUENCE [LARGE SCALE GENOMIC DNA]</scope>
    <source>
        <strain evidence="4">JC673</strain>
    </source>
</reference>
<evidence type="ECO:0000256" key="1">
    <source>
        <dbReference type="SAM" id="MobiDB-lite"/>
    </source>
</evidence>
<proteinExistence type="predicted"/>
<dbReference type="InterPro" id="IPR047952">
    <property type="entry name" value="Transpos_IS4"/>
</dbReference>
<dbReference type="InterPro" id="IPR012337">
    <property type="entry name" value="RNaseH-like_sf"/>
</dbReference>
<feature type="compositionally biased region" description="Basic residues" evidence="1">
    <location>
        <begin position="423"/>
        <end position="432"/>
    </location>
</feature>
<dbReference type="Pfam" id="PF01609">
    <property type="entry name" value="DDE_Tnp_1"/>
    <property type="match status" value="1"/>
</dbReference>
<comment type="caution">
    <text evidence="3">The sequence shown here is derived from an EMBL/GenBank/DDBJ whole genome shotgun (WGS) entry which is preliminary data.</text>
</comment>
<evidence type="ECO:0000313" key="3">
    <source>
        <dbReference type="EMBL" id="MDY3559084.1"/>
    </source>
</evidence>
<dbReference type="PANTHER" id="PTHR37529">
    <property type="entry name" value="TRANSPOSASE INSG FOR INSERTION SEQUENCE ELEMENT IS4-RELATED"/>
    <property type="match status" value="1"/>
</dbReference>
<sequence>MTAGASDPGERESALERLCAVLDPDVINGAQPTGAAAVYTPWVVLWLMVYQRLHANASLAQAVAALLGSTDLLPPNRRVTAGTLSANTAAYSQARSRLRSHIPDDVADRVFDTLVAGTAPSLGTRRVFVVDGTTITLAPTAELQRVFPPATNGAGTSAWPVWHWVVAHELASGCAIRPETGPMYGPERVSELALGLRLLSRLPPRSVLLADRNFGVFAFAHGAKQAGHEVLTRLTEARFRAWVKGATAVAPGVWKRAWEPSRWDRHNHPELPARAELTVWLHEVRVSDARTLWLVTTLDRPSAELADLYRHRQDVETDIRDVKRTLKLEELRGRSVDTVRKELSAGLVAYNLVVQVRRLAAARAGVAPRRLSFAGTWSLTAVVLLSRTTWSAAQWDQKFEWVLRGAAQRKVPERPGRTYPRTVIRRARKFPNRPRSTLPDAHEPQPPARTD</sequence>
<gene>
    <name evidence="3" type="ORF">R5W23_006287</name>
</gene>
<dbReference type="EMBL" id="JAXBLV010000080">
    <property type="protein sequence ID" value="MDY3559084.1"/>
    <property type="molecule type" value="Genomic_DNA"/>
</dbReference>
<feature type="domain" description="Transposase IS4-like" evidence="2">
    <location>
        <begin position="124"/>
        <end position="352"/>
    </location>
</feature>
<dbReference type="PANTHER" id="PTHR37529:SF1">
    <property type="entry name" value="TRANSPOSASE INSG FOR INSERTION SEQUENCE ELEMENT IS4-RELATED"/>
    <property type="match status" value="1"/>
</dbReference>
<protein>
    <submittedName>
        <fullName evidence="3">IS4 family transposase</fullName>
    </submittedName>
</protein>
<name>A0ABU5EVT3_9BACT</name>
<dbReference type="RefSeq" id="WP_320685909.1">
    <property type="nucleotide sequence ID" value="NZ_JAXBLV010000080.1"/>
</dbReference>
<feature type="region of interest" description="Disordered" evidence="1">
    <location>
        <begin position="410"/>
        <end position="451"/>
    </location>
</feature>
<dbReference type="InterPro" id="IPR002559">
    <property type="entry name" value="Transposase_11"/>
</dbReference>
<dbReference type="Proteomes" id="UP001272242">
    <property type="component" value="Unassembled WGS sequence"/>
</dbReference>